<name>A0A1I4EYP4_9GAMM</name>
<reference evidence="2" key="1">
    <citation type="submission" date="2016-10" db="EMBL/GenBank/DDBJ databases">
        <authorList>
            <person name="Varghese N."/>
            <person name="Submissions S."/>
        </authorList>
    </citation>
    <scope>NUCLEOTIDE SEQUENCE [LARGE SCALE GENOMIC DNA]</scope>
    <source>
        <strain evidence="2">MO64</strain>
    </source>
</reference>
<evidence type="ECO:0000313" key="1">
    <source>
        <dbReference type="EMBL" id="SFL09666.1"/>
    </source>
</evidence>
<evidence type="ECO:0000313" key="2">
    <source>
        <dbReference type="Proteomes" id="UP000198725"/>
    </source>
</evidence>
<dbReference type="Proteomes" id="UP000198725">
    <property type="component" value="Unassembled WGS sequence"/>
</dbReference>
<proteinExistence type="predicted"/>
<keyword evidence="2" id="KW-1185">Reference proteome</keyword>
<dbReference type="AlphaFoldDB" id="A0A1I4EYP4"/>
<accession>A0A1I4EYP4</accession>
<dbReference type="RefSeq" id="WP_092704796.1">
    <property type="nucleotide sequence ID" value="NZ_FOSR01000014.1"/>
</dbReference>
<gene>
    <name evidence="1" type="ORF">SAMN05192579_11447</name>
</gene>
<organism evidence="1 2">
    <name type="scientific">Rhodanobacter glycinis</name>
    <dbReference type="NCBI Taxonomy" id="582702"/>
    <lineage>
        <taxon>Bacteria</taxon>
        <taxon>Pseudomonadati</taxon>
        <taxon>Pseudomonadota</taxon>
        <taxon>Gammaproteobacteria</taxon>
        <taxon>Lysobacterales</taxon>
        <taxon>Rhodanobacteraceae</taxon>
        <taxon>Rhodanobacter</taxon>
    </lineage>
</organism>
<sequence>MRPALQRLLMAYRPLYMNGLLRDGQFHLPKVPDSPVPAPARSSAPAPRRGLRVALANLLHLDSRHRSQS</sequence>
<dbReference type="EMBL" id="FOSR01000014">
    <property type="protein sequence ID" value="SFL09666.1"/>
    <property type="molecule type" value="Genomic_DNA"/>
</dbReference>
<protein>
    <submittedName>
        <fullName evidence="1">Uncharacterized protein</fullName>
    </submittedName>
</protein>